<dbReference type="Gene3D" id="3.40.50.1000">
    <property type="entry name" value="HAD superfamily/HAD-like"/>
    <property type="match status" value="1"/>
</dbReference>
<evidence type="ECO:0000313" key="2">
    <source>
        <dbReference type="EMBL" id="KAK3040519.1"/>
    </source>
</evidence>
<gene>
    <name evidence="2" type="ORF">RJ639_028965</name>
</gene>
<proteinExistence type="predicted"/>
<dbReference type="Proteomes" id="UP001188597">
    <property type="component" value="Unassembled WGS sequence"/>
</dbReference>
<sequence length="108" mass="11903">MARATPLDKFLLISLKDKGNVVAFLGRGIGDVRALKEADNGLCFRSTRAEMAKACSEIIILNNEFSSAVDILRWGRGTYDTIQAYTEFLLTASFVALIIDSVMEISPR</sequence>
<dbReference type="InterPro" id="IPR023214">
    <property type="entry name" value="HAD_sf"/>
</dbReference>
<dbReference type="SUPFAM" id="SSF56784">
    <property type="entry name" value="HAD-like"/>
    <property type="match status" value="1"/>
</dbReference>
<dbReference type="InterPro" id="IPR036412">
    <property type="entry name" value="HAD-like_sf"/>
</dbReference>
<name>A0AA88X8M6_9ASTE</name>
<accession>A0AA88X8M6</accession>
<dbReference type="EMBL" id="JAVXUP010000052">
    <property type="protein sequence ID" value="KAK3040519.1"/>
    <property type="molecule type" value="Genomic_DNA"/>
</dbReference>
<dbReference type="PANTHER" id="PTHR24093:SF434">
    <property type="entry name" value="CALCIUM-TRANSPORTING ATPASE 13, PLASMA MEMBRANE-TYPE-RELATED"/>
    <property type="match status" value="1"/>
</dbReference>
<dbReference type="AlphaFoldDB" id="A0AA88X8M6"/>
<dbReference type="PANTHER" id="PTHR24093">
    <property type="entry name" value="CATION TRANSPORTING ATPASE"/>
    <property type="match status" value="1"/>
</dbReference>
<organism evidence="2 3">
    <name type="scientific">Escallonia herrerae</name>
    <dbReference type="NCBI Taxonomy" id="1293975"/>
    <lineage>
        <taxon>Eukaryota</taxon>
        <taxon>Viridiplantae</taxon>
        <taxon>Streptophyta</taxon>
        <taxon>Embryophyta</taxon>
        <taxon>Tracheophyta</taxon>
        <taxon>Spermatophyta</taxon>
        <taxon>Magnoliopsida</taxon>
        <taxon>eudicotyledons</taxon>
        <taxon>Gunneridae</taxon>
        <taxon>Pentapetalae</taxon>
        <taxon>asterids</taxon>
        <taxon>campanulids</taxon>
        <taxon>Escalloniales</taxon>
        <taxon>Escalloniaceae</taxon>
        <taxon>Escallonia</taxon>
    </lineage>
</organism>
<evidence type="ECO:0000256" key="1">
    <source>
        <dbReference type="ARBA" id="ARBA00022842"/>
    </source>
</evidence>
<comment type="caution">
    <text evidence="2">The sequence shown here is derived from an EMBL/GenBank/DDBJ whole genome shotgun (WGS) entry which is preliminary data.</text>
</comment>
<dbReference type="GO" id="GO:0005886">
    <property type="term" value="C:plasma membrane"/>
    <property type="evidence" value="ECO:0007669"/>
    <property type="project" value="TreeGrafter"/>
</dbReference>
<evidence type="ECO:0000313" key="3">
    <source>
        <dbReference type="Proteomes" id="UP001188597"/>
    </source>
</evidence>
<reference evidence="2" key="1">
    <citation type="submission" date="2022-12" db="EMBL/GenBank/DDBJ databases">
        <title>Draft genome assemblies for two species of Escallonia (Escalloniales).</title>
        <authorList>
            <person name="Chanderbali A."/>
            <person name="Dervinis C."/>
            <person name="Anghel I."/>
            <person name="Soltis D."/>
            <person name="Soltis P."/>
            <person name="Zapata F."/>
        </authorList>
    </citation>
    <scope>NUCLEOTIDE SEQUENCE</scope>
    <source>
        <strain evidence="2">UCBG64.0493</strain>
        <tissue evidence="2">Leaf</tissue>
    </source>
</reference>
<protein>
    <submittedName>
        <fullName evidence="2">Uncharacterized protein</fullName>
    </submittedName>
</protein>
<keyword evidence="3" id="KW-1185">Reference proteome</keyword>
<keyword evidence="1" id="KW-0460">Magnesium</keyword>
<dbReference type="GO" id="GO:0005388">
    <property type="term" value="F:P-type calcium transporter activity"/>
    <property type="evidence" value="ECO:0007669"/>
    <property type="project" value="TreeGrafter"/>
</dbReference>